<protein>
    <submittedName>
        <fullName evidence="1">Uncharacterized protein</fullName>
    </submittedName>
</protein>
<accession>A0ACB9D531</accession>
<evidence type="ECO:0000313" key="1">
    <source>
        <dbReference type="EMBL" id="KAI3741610.1"/>
    </source>
</evidence>
<reference evidence="1 2" key="2">
    <citation type="journal article" date="2022" name="Mol. Ecol. Resour.">
        <title>The genomes of chicory, endive, great burdock and yacon provide insights into Asteraceae paleo-polyploidization history and plant inulin production.</title>
        <authorList>
            <person name="Fan W."/>
            <person name="Wang S."/>
            <person name="Wang H."/>
            <person name="Wang A."/>
            <person name="Jiang F."/>
            <person name="Liu H."/>
            <person name="Zhao H."/>
            <person name="Xu D."/>
            <person name="Zhang Y."/>
        </authorList>
    </citation>
    <scope>NUCLEOTIDE SEQUENCE [LARGE SCALE GENOMIC DNA]</scope>
    <source>
        <strain evidence="2">cv. Yunnan</strain>
        <tissue evidence="1">Leaves</tissue>
    </source>
</reference>
<evidence type="ECO:0000313" key="2">
    <source>
        <dbReference type="Proteomes" id="UP001056120"/>
    </source>
</evidence>
<gene>
    <name evidence="1" type="ORF">L1987_59284</name>
</gene>
<sequence>MGDVLEEDLSTEREMELESIAFSTHPPFVSSDLTTLTTSHFTRICSKHTVNCGHSLPSQIIPRCSMDHRCLVAQRSAEKAPSALANGGIIHVNSSSPSGNVACNLS</sequence>
<organism evidence="1 2">
    <name type="scientific">Smallanthus sonchifolius</name>
    <dbReference type="NCBI Taxonomy" id="185202"/>
    <lineage>
        <taxon>Eukaryota</taxon>
        <taxon>Viridiplantae</taxon>
        <taxon>Streptophyta</taxon>
        <taxon>Embryophyta</taxon>
        <taxon>Tracheophyta</taxon>
        <taxon>Spermatophyta</taxon>
        <taxon>Magnoliopsida</taxon>
        <taxon>eudicotyledons</taxon>
        <taxon>Gunneridae</taxon>
        <taxon>Pentapetalae</taxon>
        <taxon>asterids</taxon>
        <taxon>campanulids</taxon>
        <taxon>Asterales</taxon>
        <taxon>Asteraceae</taxon>
        <taxon>Asteroideae</taxon>
        <taxon>Heliantheae alliance</taxon>
        <taxon>Millerieae</taxon>
        <taxon>Smallanthus</taxon>
    </lineage>
</organism>
<reference evidence="2" key="1">
    <citation type="journal article" date="2022" name="Mol. Ecol. Resour.">
        <title>The genomes of chicory, endive, great burdock and yacon provide insights into Asteraceae palaeo-polyploidization history and plant inulin production.</title>
        <authorList>
            <person name="Fan W."/>
            <person name="Wang S."/>
            <person name="Wang H."/>
            <person name="Wang A."/>
            <person name="Jiang F."/>
            <person name="Liu H."/>
            <person name="Zhao H."/>
            <person name="Xu D."/>
            <person name="Zhang Y."/>
        </authorList>
    </citation>
    <scope>NUCLEOTIDE SEQUENCE [LARGE SCALE GENOMIC DNA]</scope>
    <source>
        <strain evidence="2">cv. Yunnan</strain>
    </source>
</reference>
<dbReference type="Proteomes" id="UP001056120">
    <property type="component" value="Linkage Group LG20"/>
</dbReference>
<dbReference type="EMBL" id="CM042037">
    <property type="protein sequence ID" value="KAI3741610.1"/>
    <property type="molecule type" value="Genomic_DNA"/>
</dbReference>
<proteinExistence type="predicted"/>
<name>A0ACB9D531_9ASTR</name>
<comment type="caution">
    <text evidence="1">The sequence shown here is derived from an EMBL/GenBank/DDBJ whole genome shotgun (WGS) entry which is preliminary data.</text>
</comment>
<keyword evidence="2" id="KW-1185">Reference proteome</keyword>